<dbReference type="EMBL" id="JARQWQ010000002">
    <property type="protein sequence ID" value="KAK2573363.1"/>
    <property type="molecule type" value="Genomic_DNA"/>
</dbReference>
<evidence type="ECO:0000256" key="4">
    <source>
        <dbReference type="ARBA" id="ARBA00022527"/>
    </source>
</evidence>
<dbReference type="GO" id="GO:0005737">
    <property type="term" value="C:cytoplasm"/>
    <property type="evidence" value="ECO:0007669"/>
    <property type="project" value="UniProtKB-SubCell"/>
</dbReference>
<evidence type="ECO:0000256" key="10">
    <source>
        <dbReference type="ARBA" id="ARBA00042638"/>
    </source>
</evidence>
<evidence type="ECO:0000256" key="6">
    <source>
        <dbReference type="ARBA" id="ARBA00022777"/>
    </source>
</evidence>
<dbReference type="GO" id="GO:0004713">
    <property type="term" value="F:protein tyrosine kinase activity"/>
    <property type="evidence" value="ECO:0007669"/>
    <property type="project" value="UniProtKB-KW"/>
</dbReference>
<evidence type="ECO:0000256" key="11">
    <source>
        <dbReference type="ARBA" id="ARBA00049003"/>
    </source>
</evidence>
<dbReference type="GO" id="GO:0045743">
    <property type="term" value="P:positive regulation of fibroblast growth factor receptor signaling pathway"/>
    <property type="evidence" value="ECO:0007669"/>
    <property type="project" value="TreeGrafter"/>
</dbReference>
<dbReference type="SUPFAM" id="SSF56112">
    <property type="entry name" value="Protein kinase-like (PK-like)"/>
    <property type="match status" value="1"/>
</dbReference>
<reference evidence="16" key="1">
    <citation type="journal article" date="2023" name="G3 (Bethesda)">
        <title>Whole genome assembly and annotation of the endangered Caribbean coral Acropora cervicornis.</title>
        <authorList>
            <person name="Selwyn J.D."/>
            <person name="Vollmer S.V."/>
        </authorList>
    </citation>
    <scope>NUCLEOTIDE SEQUENCE</scope>
    <source>
        <strain evidence="16">K2</strain>
    </source>
</reference>
<keyword evidence="3" id="KW-0963">Cytoplasm</keyword>
<gene>
    <name evidence="16" type="ORF">P5673_001012</name>
</gene>
<evidence type="ECO:0000256" key="8">
    <source>
        <dbReference type="ARBA" id="ARBA00040421"/>
    </source>
</evidence>
<dbReference type="InterPro" id="IPR000719">
    <property type="entry name" value="Prot_kinase_dom"/>
</dbReference>
<dbReference type="PANTHER" id="PTHR46392:SF1">
    <property type="entry name" value="DUAL SERINE_THREONINE AND TYROSINE PROTEIN KINASE"/>
    <property type="match status" value="1"/>
</dbReference>
<evidence type="ECO:0000256" key="13">
    <source>
        <dbReference type="ARBA" id="ARBA00051680"/>
    </source>
</evidence>
<keyword evidence="7" id="KW-0829">Tyrosine-protein kinase</keyword>
<comment type="catalytic activity">
    <reaction evidence="13">
        <text>L-tyrosyl-[protein] + ATP = O-phospho-L-tyrosyl-[protein] + ADP + H(+)</text>
        <dbReference type="Rhea" id="RHEA:10596"/>
        <dbReference type="Rhea" id="RHEA-COMP:10136"/>
        <dbReference type="Rhea" id="RHEA-COMP:20101"/>
        <dbReference type="ChEBI" id="CHEBI:15378"/>
        <dbReference type="ChEBI" id="CHEBI:30616"/>
        <dbReference type="ChEBI" id="CHEBI:46858"/>
        <dbReference type="ChEBI" id="CHEBI:61978"/>
        <dbReference type="ChEBI" id="CHEBI:456216"/>
        <dbReference type="EC" id="2.7.12.1"/>
    </reaction>
</comment>
<dbReference type="GO" id="GO:0043066">
    <property type="term" value="P:negative regulation of apoptotic process"/>
    <property type="evidence" value="ECO:0007669"/>
    <property type="project" value="TreeGrafter"/>
</dbReference>
<keyword evidence="5" id="KW-0808">Transferase</keyword>
<evidence type="ECO:0000313" key="16">
    <source>
        <dbReference type="EMBL" id="KAK2573363.1"/>
    </source>
</evidence>
<comment type="caution">
    <text evidence="16">The sequence shown here is derived from an EMBL/GenBank/DDBJ whole genome shotgun (WGS) entry which is preliminary data.</text>
</comment>
<accession>A0AAD9VG60</accession>
<dbReference type="GO" id="GO:0004712">
    <property type="term" value="F:protein serine/threonine/tyrosine kinase activity"/>
    <property type="evidence" value="ECO:0007669"/>
    <property type="project" value="UniProtKB-EC"/>
</dbReference>
<dbReference type="InterPro" id="IPR008271">
    <property type="entry name" value="Ser/Thr_kinase_AS"/>
</dbReference>
<evidence type="ECO:0000256" key="12">
    <source>
        <dbReference type="ARBA" id="ARBA00049308"/>
    </source>
</evidence>
<sequence>MSLNDVFEEFKNSKAILQKIHDDTIKCFEEIDQKLSSPRDADITAELTQSSSPTVDPNLEETLAIGDIYFHLDLRLPELLYTVKEKKEVAALFSEEPSLIFVGQTNCGKSSIINEILGCKALPTSEQPSTARIVRVSYSEEPYCYLAAKNGERLQDIQLKGKNKIPRSKIELRQRDREDTSKVEATIETGLDIEFLKSGVTIIDSPGRNENRALDNLVKEKLENPLAFVIYVVDGHNLFIKQDREVLGDMISKRPDLPIFFVVSKLEPEDRTESSDEDEDEDSTVSEKARLKNEAEVHKRKKKRVYDQLVKLGYFPAESSGAMDENKRFHGLSAWRIQEYNRMKKEDPGTADKMFGVYIRAFDRFKSCLVKFAEESLRQRIEKVCQILIRVQSRCLDFFIRKANVLKKGQRQMMKTLEVLLEQEKEVHENIIGSLRDTRIHKEIEDLLSESFEKARYSILKEAETFDYVLTEYVIPPSGVVRDRAAAGLCKEQLQKMVVNKLQGDIKESLNMMFLSRDVFVSEMKERIEQIEREIGSGGEMPSAALALGRSLLSSYDAQISFEKPGGLISRVIKSFAKWCFDFLSGPTRTLSATMASLQGKEPVGTALWKKNVASAVLKRVDPSKMTAEILRSLEEHFTLSHEEFVEEIKKVQALFARGDTIKDEQRQKILEFAPDLALLEMLAYGVMDKLKYGLPKMGELIGSGAQGKVFACKNIKTPEDNPCVVKVVNVETEEVLKDLTLELHNTRSLQHPNILPILCSVVQANPTSALSVSLVSERMVCDLQEGLPRIPSLRKRLEIALDVAKALQYLHAEELIHRDVKAQNVLLDAANQAKLTDLGLCKPEGMASNSLVGTPINMAPEMIQKVYDNTVDVYAFGMLLWRICEGKGNQPKNVHKHCLPLVMLMMNAVDNKTPEKLDVFPESCWNLMERCWAQNPEERPSFDVIVKHLKDYLEGENPTQADTTL</sequence>
<dbReference type="Gene3D" id="3.40.50.300">
    <property type="entry name" value="P-loop containing nucleotide triphosphate hydrolases"/>
    <property type="match status" value="1"/>
</dbReference>
<evidence type="ECO:0000256" key="2">
    <source>
        <dbReference type="ARBA" id="ARBA00013203"/>
    </source>
</evidence>
<protein>
    <recommendedName>
        <fullName evidence="8">Dual serine/threonine and tyrosine protein kinase</fullName>
        <ecNumber evidence="2">2.7.12.1</ecNumber>
    </recommendedName>
    <alternativeName>
        <fullName evidence="10">Dusty protein kinase</fullName>
    </alternativeName>
    <alternativeName>
        <fullName evidence="9">Receptor-interacting serine/threonine-protein kinase 5</fullName>
    </alternativeName>
</protein>
<dbReference type="InterPro" id="IPR051302">
    <property type="entry name" value="Dual_SerThr-Tyr_Kinase"/>
</dbReference>
<dbReference type="InterPro" id="IPR011009">
    <property type="entry name" value="Kinase-like_dom_sf"/>
</dbReference>
<feature type="region of interest" description="Disordered" evidence="14">
    <location>
        <begin position="270"/>
        <end position="293"/>
    </location>
</feature>
<comment type="subcellular location">
    <subcellularLocation>
        <location evidence="1">Cytoplasm</location>
    </subcellularLocation>
</comment>
<evidence type="ECO:0000256" key="5">
    <source>
        <dbReference type="ARBA" id="ARBA00022679"/>
    </source>
</evidence>
<dbReference type="GO" id="GO:0005524">
    <property type="term" value="F:ATP binding"/>
    <property type="evidence" value="ECO:0007669"/>
    <property type="project" value="InterPro"/>
</dbReference>
<dbReference type="Gene3D" id="1.10.510.10">
    <property type="entry name" value="Transferase(Phosphotransferase) domain 1"/>
    <property type="match status" value="1"/>
</dbReference>
<keyword evidence="4" id="KW-0723">Serine/threonine-protein kinase</keyword>
<dbReference type="Proteomes" id="UP001249851">
    <property type="component" value="Unassembled WGS sequence"/>
</dbReference>
<feature type="domain" description="Protein kinase" evidence="15">
    <location>
        <begin position="696"/>
        <end position="954"/>
    </location>
</feature>
<evidence type="ECO:0000256" key="1">
    <source>
        <dbReference type="ARBA" id="ARBA00004496"/>
    </source>
</evidence>
<dbReference type="InterPro" id="IPR045063">
    <property type="entry name" value="Dynamin_N"/>
</dbReference>
<dbReference type="PANTHER" id="PTHR46392">
    <property type="entry name" value="DUAL SERINE/THREONINE AND TYROSINE PROTEIN KINASE"/>
    <property type="match status" value="1"/>
</dbReference>
<proteinExistence type="predicted"/>
<evidence type="ECO:0000256" key="7">
    <source>
        <dbReference type="ARBA" id="ARBA00023137"/>
    </source>
</evidence>
<keyword evidence="6 16" id="KW-0418">Kinase</keyword>
<dbReference type="GO" id="GO:0070374">
    <property type="term" value="P:positive regulation of ERK1 and ERK2 cascade"/>
    <property type="evidence" value="ECO:0007669"/>
    <property type="project" value="TreeGrafter"/>
</dbReference>
<name>A0AAD9VG60_ACRCE</name>
<dbReference type="SUPFAM" id="SSF52540">
    <property type="entry name" value="P-loop containing nucleoside triphosphate hydrolases"/>
    <property type="match status" value="1"/>
</dbReference>
<dbReference type="GO" id="GO:0044344">
    <property type="term" value="P:cellular response to fibroblast growth factor stimulus"/>
    <property type="evidence" value="ECO:0007669"/>
    <property type="project" value="TreeGrafter"/>
</dbReference>
<evidence type="ECO:0000256" key="9">
    <source>
        <dbReference type="ARBA" id="ARBA00041268"/>
    </source>
</evidence>
<comment type="catalytic activity">
    <reaction evidence="11">
        <text>L-seryl-[protein] + ATP = O-phospho-L-seryl-[protein] + ADP + H(+)</text>
        <dbReference type="Rhea" id="RHEA:17989"/>
        <dbReference type="Rhea" id="RHEA-COMP:9863"/>
        <dbReference type="Rhea" id="RHEA-COMP:11604"/>
        <dbReference type="ChEBI" id="CHEBI:15378"/>
        <dbReference type="ChEBI" id="CHEBI:29999"/>
        <dbReference type="ChEBI" id="CHEBI:30616"/>
        <dbReference type="ChEBI" id="CHEBI:83421"/>
        <dbReference type="ChEBI" id="CHEBI:456216"/>
        <dbReference type="EC" id="2.7.12.1"/>
    </reaction>
</comment>
<dbReference type="Pfam" id="PF00350">
    <property type="entry name" value="Dynamin_N"/>
    <property type="match status" value="1"/>
</dbReference>
<feature type="compositionally biased region" description="Acidic residues" evidence="14">
    <location>
        <begin position="275"/>
        <end position="284"/>
    </location>
</feature>
<comment type="catalytic activity">
    <reaction evidence="12">
        <text>L-threonyl-[protein] + ATP = O-phospho-L-threonyl-[protein] + ADP + H(+)</text>
        <dbReference type="Rhea" id="RHEA:46608"/>
        <dbReference type="Rhea" id="RHEA-COMP:11060"/>
        <dbReference type="Rhea" id="RHEA-COMP:11605"/>
        <dbReference type="ChEBI" id="CHEBI:15378"/>
        <dbReference type="ChEBI" id="CHEBI:30013"/>
        <dbReference type="ChEBI" id="CHEBI:30616"/>
        <dbReference type="ChEBI" id="CHEBI:61977"/>
        <dbReference type="ChEBI" id="CHEBI:456216"/>
        <dbReference type="EC" id="2.7.12.1"/>
    </reaction>
</comment>
<dbReference type="PROSITE" id="PS00108">
    <property type="entry name" value="PROTEIN_KINASE_ST"/>
    <property type="match status" value="1"/>
</dbReference>
<evidence type="ECO:0000313" key="17">
    <source>
        <dbReference type="Proteomes" id="UP001249851"/>
    </source>
</evidence>
<evidence type="ECO:0000256" key="14">
    <source>
        <dbReference type="SAM" id="MobiDB-lite"/>
    </source>
</evidence>
<evidence type="ECO:0000259" key="15">
    <source>
        <dbReference type="PROSITE" id="PS50011"/>
    </source>
</evidence>
<dbReference type="GO" id="GO:0004674">
    <property type="term" value="F:protein serine/threonine kinase activity"/>
    <property type="evidence" value="ECO:0007669"/>
    <property type="project" value="UniProtKB-KW"/>
</dbReference>
<dbReference type="EC" id="2.7.12.1" evidence="2"/>
<evidence type="ECO:0000256" key="3">
    <source>
        <dbReference type="ARBA" id="ARBA00022490"/>
    </source>
</evidence>
<dbReference type="AlphaFoldDB" id="A0AAD9VG60"/>
<keyword evidence="17" id="KW-1185">Reference proteome</keyword>
<dbReference type="InterPro" id="IPR027417">
    <property type="entry name" value="P-loop_NTPase"/>
</dbReference>
<dbReference type="PROSITE" id="PS50011">
    <property type="entry name" value="PROTEIN_KINASE_DOM"/>
    <property type="match status" value="1"/>
</dbReference>
<reference evidence="16" key="2">
    <citation type="journal article" date="2023" name="Science">
        <title>Genomic signatures of disease resistance in endangered staghorn corals.</title>
        <authorList>
            <person name="Vollmer S.V."/>
            <person name="Selwyn J.D."/>
            <person name="Despard B.A."/>
            <person name="Roesel C.L."/>
        </authorList>
    </citation>
    <scope>NUCLEOTIDE SEQUENCE</scope>
    <source>
        <strain evidence="16">K2</strain>
    </source>
</reference>
<dbReference type="Pfam" id="PF00069">
    <property type="entry name" value="Pkinase"/>
    <property type="match status" value="1"/>
</dbReference>
<organism evidence="16 17">
    <name type="scientific">Acropora cervicornis</name>
    <name type="common">Staghorn coral</name>
    <dbReference type="NCBI Taxonomy" id="6130"/>
    <lineage>
        <taxon>Eukaryota</taxon>
        <taxon>Metazoa</taxon>
        <taxon>Cnidaria</taxon>
        <taxon>Anthozoa</taxon>
        <taxon>Hexacorallia</taxon>
        <taxon>Scleractinia</taxon>
        <taxon>Astrocoeniina</taxon>
        <taxon>Acroporidae</taxon>
        <taxon>Acropora</taxon>
    </lineage>
</organism>
<dbReference type="Gene3D" id="3.30.200.20">
    <property type="entry name" value="Phosphorylase Kinase, domain 1"/>
    <property type="match status" value="1"/>
</dbReference>
<dbReference type="SMART" id="SM00220">
    <property type="entry name" value="S_TKc"/>
    <property type="match status" value="1"/>
</dbReference>